<dbReference type="AlphaFoldDB" id="A0A6M4H628"/>
<protein>
    <recommendedName>
        <fullName evidence="3">Protein ImuA</fullName>
    </recommendedName>
</protein>
<dbReference type="InterPro" id="IPR017166">
    <property type="entry name" value="UCP037290"/>
</dbReference>
<accession>A0A6M4H628</accession>
<dbReference type="PIRSF" id="PIRSF037290">
    <property type="entry name" value="UCP037290"/>
    <property type="match status" value="1"/>
</dbReference>
<proteinExistence type="predicted"/>
<gene>
    <name evidence="1" type="ORF">DSM104440_01926</name>
</gene>
<dbReference type="Gene3D" id="3.40.50.300">
    <property type="entry name" value="P-loop containing nucleotide triphosphate hydrolases"/>
    <property type="match status" value="1"/>
</dbReference>
<evidence type="ECO:0000313" key="2">
    <source>
        <dbReference type="Proteomes" id="UP000503096"/>
    </source>
</evidence>
<dbReference type="InterPro" id="IPR047610">
    <property type="entry name" value="ImuA_translesion"/>
</dbReference>
<evidence type="ECO:0000313" key="1">
    <source>
        <dbReference type="EMBL" id="QJR15109.1"/>
    </source>
</evidence>
<organism evidence="1 2">
    <name type="scientific">Usitatibacter palustris</name>
    <dbReference type="NCBI Taxonomy" id="2732487"/>
    <lineage>
        <taxon>Bacteria</taxon>
        <taxon>Pseudomonadati</taxon>
        <taxon>Pseudomonadota</taxon>
        <taxon>Betaproteobacteria</taxon>
        <taxon>Nitrosomonadales</taxon>
        <taxon>Usitatibacteraceae</taxon>
        <taxon>Usitatibacter</taxon>
    </lineage>
</organism>
<dbReference type="SUPFAM" id="SSF52540">
    <property type="entry name" value="P-loop containing nucleoside triphosphate hydrolases"/>
    <property type="match status" value="1"/>
</dbReference>
<reference evidence="1 2" key="1">
    <citation type="submission" date="2020-04" db="EMBL/GenBank/DDBJ databases">
        <title>Usitatibacter rugosus gen. nov., sp. nov. and Usitatibacter palustris sp. nov., novel members of Usitatibacteraceae fam. nov. within the order Nitrosomonadales isolated from soil.</title>
        <authorList>
            <person name="Huber K.J."/>
            <person name="Neumann-Schaal M."/>
            <person name="Geppert A."/>
            <person name="Luckner M."/>
            <person name="Wanner G."/>
            <person name="Overmann J."/>
        </authorList>
    </citation>
    <scope>NUCLEOTIDE SEQUENCE [LARGE SCALE GENOMIC DNA]</scope>
    <source>
        <strain evidence="1 2">Swamp67</strain>
    </source>
</reference>
<name>A0A6M4H628_9PROT</name>
<dbReference type="NCBIfam" id="NF033429">
    <property type="entry name" value="ImuA_translesion"/>
    <property type="match status" value="1"/>
</dbReference>
<dbReference type="Proteomes" id="UP000503096">
    <property type="component" value="Chromosome"/>
</dbReference>
<keyword evidence="2" id="KW-1185">Reference proteome</keyword>
<sequence>MGTDPIGARIAGVWRGSELENAPRVTHPTGHDALDRELPGGGWPEGSLSEVLHDAVGIGEVKMLAGVLAHAAKDDRLIAWIDPPHLPYAPALAQAGVPLSRCLVVRPASQEDGLWAAEQTLRSGACGALLFWPERRARTTDYAWMRRLQMAAEAGRSVAVLFRSTAAAALATPAHLRVALALEAGEVKVRIPKRRGPPLTTPVPLHVVDRPRVAVVAAAVGGARLRVAHAARHR</sequence>
<dbReference type="RefSeq" id="WP_171162111.1">
    <property type="nucleotide sequence ID" value="NZ_CP053073.1"/>
</dbReference>
<dbReference type="InParanoid" id="A0A6M4H628"/>
<dbReference type="InterPro" id="IPR027417">
    <property type="entry name" value="P-loop_NTPase"/>
</dbReference>
<dbReference type="KEGG" id="upl:DSM104440_01926"/>
<evidence type="ECO:0008006" key="3">
    <source>
        <dbReference type="Google" id="ProtNLM"/>
    </source>
</evidence>
<dbReference type="EMBL" id="CP053073">
    <property type="protein sequence ID" value="QJR15109.1"/>
    <property type="molecule type" value="Genomic_DNA"/>
</dbReference>